<accession>A0AB34IGW8</accession>
<evidence type="ECO:0000256" key="1">
    <source>
        <dbReference type="SAM" id="MobiDB-lite"/>
    </source>
</evidence>
<dbReference type="GO" id="GO:0005829">
    <property type="term" value="C:cytosol"/>
    <property type="evidence" value="ECO:0007669"/>
    <property type="project" value="TreeGrafter"/>
</dbReference>
<dbReference type="GO" id="GO:0005634">
    <property type="term" value="C:nucleus"/>
    <property type="evidence" value="ECO:0007669"/>
    <property type="project" value="TreeGrafter"/>
</dbReference>
<dbReference type="PROSITE" id="PS50235">
    <property type="entry name" value="USP_3"/>
    <property type="match status" value="1"/>
</dbReference>
<feature type="compositionally biased region" description="Polar residues" evidence="1">
    <location>
        <begin position="2022"/>
        <end position="2032"/>
    </location>
</feature>
<dbReference type="Pfam" id="PF00443">
    <property type="entry name" value="UCH"/>
    <property type="match status" value="1"/>
</dbReference>
<dbReference type="SUPFAM" id="SSF54001">
    <property type="entry name" value="Cysteine proteinases"/>
    <property type="match status" value="1"/>
</dbReference>
<sequence length="2687" mass="290677">MASYAALAEKLPNLARDPSAAPAVAFVRGELRNTVGFLLDPVPLPNDAQLATIVRCLAACAELCVAQIGFLLQPQDEQAPSPPPAASALPYIELLAQMSSEEAALWSGNSRAPPSYGGERLLPRATRANALALLHDEIVRRLAATEVVLRCLDGESLLEAELTDAVLQFAINVAEAHRKVYGAAALLDAVSQHMLRAMGEIKPAKLKQQAAQALLVVTQRLQLLVSPKSTDSTAEAFGAVVPPRIALLAKALSSSTLTVKLWAVKDAAQLIAQAHGLAENLGQAGASAAAAKGECSASSAPLLVASELIEADVPKLLLGDTAHEETRKLNEERLKLLWSAAATKSAAVAQRAAASLVELLRSPHCPPELLEQLLHSLATYSGCDEGFVSMLSSLAAVYVAAAPPLAERYIALLWRLLILPPDRSVHPARAALQSALVSALANSSAELRFAGLLTAVKPLQRACAPPGSPSAAARRSLASAASSRSLVSAGSDGGKLSSDEDTPPRDEPRSAVSFRTKAAPAELLLSEKQSDQLPLPTAMAILRGVVDSVQSTLLPPLLSQLEAKVGIWQIAQQLVASSTSALQPELEASAVAPPHAAAAAAGTTQPLLDRLSFLVFVATELRTSLSKVSFKHCRKHTACCRKHRLLCERSYPQAALEAAWAARQTDEEREALLLWLPSAVPVCSLEALSYGYLELLLKGPFHWESLSVEQYRAFESLFRHYHTSKGGLRYTASSAESAAGGLWFLSKLWRGRKAAQGDEAQTELSRLQAEMQPSSFSGIQQLWLAICCAPEETSRMAMPLLVQLHLRPVAQLDLAVVRQELLQGTFHALHHLCQQYGLSPSVAASKKATVSARVQSQVLQLLDLLEEFVCACGESRKLVPHAATMRGQSLKLTVQLAPTAASPTSANASGSIGSPQNSFSADAPAGGGGSRALGGLVNALASVPGTHRRSGSHGMSSSSHGALAVSRPSLVPAAVSTIVEAPKVSQIELEVHDNLTLGLLRNKVKHSLIAAGLPRTPHRCIVLCQDGAALEGEMKTLRELQLTEDVPLTLRLPSSKLLGTAAKESRDVKHEQRSTLPGYMIAHSSSYMECLFEVIQEFGRSSTIVQQTWELLMRVPTYAQRVSALNRPDLVNWQEELALLDREPMRVLYMMKIISAKLLPAYIPAEVEGHSQQMAVWKSRFMEHGFFPLFSAFKKLADKTSTDTLHATMLCTTLSVVRACLVGYIFANLSSNVTSSVADAVEEQAESLFAKGPGLPSSMNISTGSSQSSSFSRSGSVSSAMLKGFSVKALPLARDAGTRDDSSTSLAAAGDDVRKVAPDATLTKECLFGEREAEEFWSLAQLLLTFATRRVSFGSEHQRQMSLDLLKLLDAVVNTKPDILDKFVSLPLLEPALAQLLLRARDRHVRKQASIFVTHMCHEAPHALAVTLGILERLLPEAADSARTSAEYFELLELLLRRKSHSPSPAESPVDISSPSPNDADAGMPASATLLPNAESVASTLPSIAVRSFSDASTATVEVDDVRLCRSLLDRALRYPCEKSNERHVLGLLQVLSTQARSSAACQLLLGNRLGDLISLCLVPGDHSQPSDAVRHAAMELLRAACESASNVRLLLPILEDVHARDVIQEWGIDPAKSIRSTHVGIVNQGATCYMNALLQQFFMTPAFRDGILAATPPHSQRTRIFSEMQLALANLKYGLRPVYDAVNLVSACEELPMTYGAFQQNDAAEFLMLLAAHLEDVLKGTRHAELLSQCFGGKFVQQVIWQQNGVRKVSEREESFLQIELKVQGNPDIEHGLREMIDGEMLEGENAYELNSGEKVDAQKRTCLGALPETLIIQLKRFQLDYETMSHQKLNSACAFPTLLDLEPFTKRGLDARATKTVVVSAPEWYELVGVVVHAGNSNFGHYFSLIKSREGAQSWMMFNDRQVTDFDVANLGAECYGGVKAPVPPDGHAFEKTQNGFLLFYRKKHSTKPEHRRSGSAPAGFRHQLGRSVSPMSPINSPHRTGFLPVKSPEAMVPFDLNKASSLQSSTTPSKEPATLNDTKEKSPVGLRLDERNELFTPSRISRGSGKLERLEQAMLDSAAVAALPEAEALTPEQRLEALLHSVHQENSHLLLRQHLFDTNYISFLLDLLRLNLETSSSLIVGLRSPPPVRLVHESTDNNAQTRWELPAALQESLAVHQVQLCARFFFGYLLHLEGSLLEPHLNGERSWLTAFDQVCEREPLAGLWLMHALLEPLPPPRDPVPSVPSVPCWLLAALFDCECAAARQAVVQLAVTLVRRIAMAELEEQAAAQMNEAAAAHSAKATHAAPSSHAHAFMASLLDTGLWHAASTSRWAEAAPLLELLLSLLKLPAPVGPYLCQLVSQHGALLSLAAYVIGDLTTDLEMSVELALSGLPRPQRTRTPHLLVPSEKNREGVNLLLEALARLVTFTDDAAGDEPRPINLTIARRDDASNSAIHSPAYSMAPVAATYEDVICTEGFIAAALHACVRSGGEGIDALCQLTERLCRGSESRSALLLREALRGVRSDSEIMSSLSAQLLLHHLQLQDELLPLRCSMALKKPHGLIGMVLDHIGLHAKSDNAATTEDGNSASFSEAARCYTCIRLVLEVNGSSKAAAQWLDDILNAEDVELMVRWLKEASRTAALGKATEKGRFLGVARRRGSYERTVSQQNTLEQLRGVYKHKKASR</sequence>
<proteinExistence type="predicted"/>
<dbReference type="Proteomes" id="UP001515480">
    <property type="component" value="Unassembled WGS sequence"/>
</dbReference>
<feature type="region of interest" description="Disordered" evidence="1">
    <location>
        <begin position="1968"/>
        <end position="2008"/>
    </location>
</feature>
<feature type="compositionally biased region" description="Basic and acidic residues" evidence="1">
    <location>
        <begin position="2040"/>
        <end position="2050"/>
    </location>
</feature>
<feature type="domain" description="USP" evidence="2">
    <location>
        <begin position="1640"/>
        <end position="1966"/>
    </location>
</feature>
<protein>
    <recommendedName>
        <fullName evidence="2">USP domain-containing protein</fullName>
    </recommendedName>
</protein>
<dbReference type="GO" id="GO:0016579">
    <property type="term" value="P:protein deubiquitination"/>
    <property type="evidence" value="ECO:0007669"/>
    <property type="project" value="InterPro"/>
</dbReference>
<reference evidence="3 4" key="1">
    <citation type="journal article" date="2024" name="Science">
        <title>Giant polyketide synthase enzymes in the biosynthesis of giant marine polyether toxins.</title>
        <authorList>
            <person name="Fallon T.R."/>
            <person name="Shende V.V."/>
            <person name="Wierzbicki I.H."/>
            <person name="Pendleton A.L."/>
            <person name="Watervoot N.F."/>
            <person name="Auber R.P."/>
            <person name="Gonzalez D.J."/>
            <person name="Wisecaver J.H."/>
            <person name="Moore B.S."/>
        </authorList>
    </citation>
    <scope>NUCLEOTIDE SEQUENCE [LARGE SCALE GENOMIC DNA]</scope>
    <source>
        <strain evidence="3 4">12B1</strain>
    </source>
</reference>
<comment type="caution">
    <text evidence="3">The sequence shown here is derived from an EMBL/GenBank/DDBJ whole genome shotgun (WGS) entry which is preliminary data.</text>
</comment>
<dbReference type="PROSITE" id="PS00972">
    <property type="entry name" value="USP_1"/>
    <property type="match status" value="1"/>
</dbReference>
<organism evidence="3 4">
    <name type="scientific">Prymnesium parvum</name>
    <name type="common">Toxic golden alga</name>
    <dbReference type="NCBI Taxonomy" id="97485"/>
    <lineage>
        <taxon>Eukaryota</taxon>
        <taxon>Haptista</taxon>
        <taxon>Haptophyta</taxon>
        <taxon>Prymnesiophyceae</taxon>
        <taxon>Prymnesiales</taxon>
        <taxon>Prymnesiaceae</taxon>
        <taxon>Prymnesium</taxon>
    </lineage>
</organism>
<gene>
    <name evidence="3" type="ORF">AB1Y20_014391</name>
</gene>
<dbReference type="InterPro" id="IPR038765">
    <property type="entry name" value="Papain-like_cys_pep_sf"/>
</dbReference>
<dbReference type="PANTHER" id="PTHR24006">
    <property type="entry name" value="UBIQUITIN CARBOXYL-TERMINAL HYDROLASE"/>
    <property type="match status" value="1"/>
</dbReference>
<name>A0AB34IGW8_PRYPA</name>
<evidence type="ECO:0000259" key="2">
    <source>
        <dbReference type="PROSITE" id="PS50235"/>
    </source>
</evidence>
<evidence type="ECO:0000313" key="3">
    <source>
        <dbReference type="EMBL" id="KAL1496805.1"/>
    </source>
</evidence>
<dbReference type="PROSITE" id="PS00973">
    <property type="entry name" value="USP_2"/>
    <property type="match status" value="1"/>
</dbReference>
<feature type="region of interest" description="Disordered" evidence="1">
    <location>
        <begin position="485"/>
        <end position="513"/>
    </location>
</feature>
<feature type="compositionally biased region" description="Polar residues" evidence="1">
    <location>
        <begin position="1992"/>
        <end position="2001"/>
    </location>
</feature>
<feature type="region of interest" description="Disordered" evidence="1">
    <location>
        <begin position="1462"/>
        <end position="1486"/>
    </location>
</feature>
<dbReference type="InterPro" id="IPR016024">
    <property type="entry name" value="ARM-type_fold"/>
</dbReference>
<dbReference type="InterPro" id="IPR001394">
    <property type="entry name" value="Peptidase_C19_UCH"/>
</dbReference>
<dbReference type="InterPro" id="IPR018200">
    <property type="entry name" value="USP_CS"/>
</dbReference>
<dbReference type="GO" id="GO:0004843">
    <property type="term" value="F:cysteine-type deubiquitinase activity"/>
    <property type="evidence" value="ECO:0007669"/>
    <property type="project" value="InterPro"/>
</dbReference>
<dbReference type="EMBL" id="JBGBPQ010000028">
    <property type="protein sequence ID" value="KAL1496805.1"/>
    <property type="molecule type" value="Genomic_DNA"/>
</dbReference>
<evidence type="ECO:0000313" key="4">
    <source>
        <dbReference type="Proteomes" id="UP001515480"/>
    </source>
</evidence>
<dbReference type="InterPro" id="IPR028889">
    <property type="entry name" value="USP"/>
</dbReference>
<feature type="region of interest" description="Disordered" evidence="1">
    <location>
        <begin position="2022"/>
        <end position="2050"/>
    </location>
</feature>
<dbReference type="InterPro" id="IPR050164">
    <property type="entry name" value="Peptidase_C19"/>
</dbReference>
<keyword evidence="4" id="KW-1185">Reference proteome</keyword>
<dbReference type="SUPFAM" id="SSF48371">
    <property type="entry name" value="ARM repeat"/>
    <property type="match status" value="1"/>
</dbReference>
<dbReference type="Gene3D" id="3.90.70.10">
    <property type="entry name" value="Cysteine proteinases"/>
    <property type="match status" value="1"/>
</dbReference>
<feature type="region of interest" description="Disordered" evidence="1">
    <location>
        <begin position="903"/>
        <end position="926"/>
    </location>
</feature>